<dbReference type="InterPro" id="IPR019734">
    <property type="entry name" value="TPR_rpt"/>
</dbReference>
<accession>A0ABP7T3G4</accession>
<organism evidence="4 5">
    <name type="scientific">Hymenobacter fastidiosus</name>
    <dbReference type="NCBI Taxonomy" id="486264"/>
    <lineage>
        <taxon>Bacteria</taxon>
        <taxon>Pseudomonadati</taxon>
        <taxon>Bacteroidota</taxon>
        <taxon>Cytophagia</taxon>
        <taxon>Cytophagales</taxon>
        <taxon>Hymenobacteraceae</taxon>
        <taxon>Hymenobacter</taxon>
    </lineage>
</organism>
<dbReference type="InterPro" id="IPR011990">
    <property type="entry name" value="TPR-like_helical_dom_sf"/>
</dbReference>
<keyword evidence="1" id="KW-0677">Repeat</keyword>
<reference evidence="5" key="1">
    <citation type="journal article" date="2019" name="Int. J. Syst. Evol. Microbiol.">
        <title>The Global Catalogue of Microorganisms (GCM) 10K type strain sequencing project: providing services to taxonomists for standard genome sequencing and annotation.</title>
        <authorList>
            <consortium name="The Broad Institute Genomics Platform"/>
            <consortium name="The Broad Institute Genome Sequencing Center for Infectious Disease"/>
            <person name="Wu L."/>
            <person name="Ma J."/>
        </authorList>
    </citation>
    <scope>NUCLEOTIDE SEQUENCE [LARGE SCALE GENOMIC DNA]</scope>
    <source>
        <strain evidence="5">JCM 17224</strain>
    </source>
</reference>
<dbReference type="SUPFAM" id="SSF48452">
    <property type="entry name" value="TPR-like"/>
    <property type="match status" value="2"/>
</dbReference>
<gene>
    <name evidence="4" type="ORF">GCM10022408_37980</name>
</gene>
<name>A0ABP7T3G4_9BACT</name>
<evidence type="ECO:0000256" key="2">
    <source>
        <dbReference type="ARBA" id="ARBA00022803"/>
    </source>
</evidence>
<evidence type="ECO:0000256" key="1">
    <source>
        <dbReference type="ARBA" id="ARBA00022737"/>
    </source>
</evidence>
<evidence type="ECO:0000313" key="5">
    <source>
        <dbReference type="Proteomes" id="UP001500567"/>
    </source>
</evidence>
<keyword evidence="2 3" id="KW-0802">TPR repeat</keyword>
<dbReference type="Gene3D" id="1.25.40.10">
    <property type="entry name" value="Tetratricopeptide repeat domain"/>
    <property type="match status" value="2"/>
</dbReference>
<proteinExistence type="predicted"/>
<dbReference type="PROSITE" id="PS50005">
    <property type="entry name" value="TPR"/>
    <property type="match status" value="1"/>
</dbReference>
<evidence type="ECO:0000313" key="4">
    <source>
        <dbReference type="EMBL" id="GAA4020366.1"/>
    </source>
</evidence>
<keyword evidence="5" id="KW-1185">Reference proteome</keyword>
<evidence type="ECO:0000256" key="3">
    <source>
        <dbReference type="PROSITE-ProRule" id="PRU00339"/>
    </source>
</evidence>
<sequence>MPPFPPPVQHLYETALLHEQSSEWGAAATCYEQAVTLVTDSPELWARYGMLIGREGVKNTDDHIALSAFARAAKCPATTAKDLYWRGIGARFNDGDGDARRDLSASLALDPTRAEAWYHYAEALEHPAAYFSGVGYDPLPEGQAKRLAAYNQALALDPGNAQYLAGRGNFHLAHDRLDEALADLNDALAQNPSNGWAMKSRAIIRFLRQDFWGAVHDFAAIRPLNGGWRNGGIVDHIRYPAAHLPPPAERWAAALAVFEQAGIREPATAAYLSGRAEYFLEHTAPERALQDAWAVVRLQPNAIPHRELLIECLLAQATPDWGALLAEYEWLAERPLPRVPKKREVPSEQALHLARRRWHQTCYRHHAAWAAFRLERPETAQRHFAAACTFAFTESPFEVKRDTNFRRSLFADPAEQDTRVPYRKVETVINGRQYLLGEVEGLLPPLPDPVYLHWQLIQQLEQEHANKGTLRAASQWLNQAAWQLAGPALGEACEACLQLLLPAGYHFVRPREAVEFDAARELCRAGLVQLPAHAVEFRLLQRALLRAELRDTQNQPGVTTATVQAALDRYDTALAALQAGL</sequence>
<comment type="caution">
    <text evidence="4">The sequence shown here is derived from an EMBL/GenBank/DDBJ whole genome shotgun (WGS) entry which is preliminary data.</text>
</comment>
<dbReference type="SMART" id="SM00028">
    <property type="entry name" value="TPR"/>
    <property type="match status" value="3"/>
</dbReference>
<dbReference type="EMBL" id="BAABDJ010000049">
    <property type="protein sequence ID" value="GAA4020366.1"/>
    <property type="molecule type" value="Genomic_DNA"/>
</dbReference>
<dbReference type="Proteomes" id="UP001500567">
    <property type="component" value="Unassembled WGS sequence"/>
</dbReference>
<dbReference type="RefSeq" id="WP_345075215.1">
    <property type="nucleotide sequence ID" value="NZ_BAABDJ010000049.1"/>
</dbReference>
<protein>
    <recommendedName>
        <fullName evidence="6">Tetratricopeptide repeat protein</fullName>
    </recommendedName>
</protein>
<dbReference type="PANTHER" id="PTHR44858">
    <property type="entry name" value="TETRATRICOPEPTIDE REPEAT PROTEIN 6"/>
    <property type="match status" value="1"/>
</dbReference>
<evidence type="ECO:0008006" key="6">
    <source>
        <dbReference type="Google" id="ProtNLM"/>
    </source>
</evidence>
<feature type="repeat" description="TPR" evidence="3">
    <location>
        <begin position="161"/>
        <end position="194"/>
    </location>
</feature>
<dbReference type="InterPro" id="IPR050498">
    <property type="entry name" value="Ycf3"/>
</dbReference>
<dbReference type="PANTHER" id="PTHR44858:SF1">
    <property type="entry name" value="UDP-N-ACETYLGLUCOSAMINE--PEPTIDE N-ACETYLGLUCOSAMINYLTRANSFERASE SPINDLY-RELATED"/>
    <property type="match status" value="1"/>
</dbReference>